<gene>
    <name evidence="2" type="ORF">SAMN04487996_103365</name>
</gene>
<sequence>MATNIAGCEWEESTMSRGSGKFYLCLMGEQASKHDTFIRAIMGNQQIALDYFRSCLPVYLLDKLDFSTLRQLPDTYVSKELQKSISDIVYACHKADGVGEVKISLLIEHKSYVDKFTPIQIGSYIFSGLLKQISSGEPPSLIIPILLYHGKARWEYKTLSSLFDGLDAELQEFVPNYEYIFHDLGRIPDEQIQALRNKFLAASLLAMKHSVLKSSLNALIPTILTLAGEIDPNLQTSLIVYTFVSSELSEQQIVELIASLPTQIKDTIMSTLDVFVEKGRKEGIENAVRNLIKQSLLTDEQIATALEVTSEYVADLRRQMRQA</sequence>
<name>A0A1G7A7M8_9BACT</name>
<evidence type="ECO:0000313" key="2">
    <source>
        <dbReference type="EMBL" id="SDE10812.1"/>
    </source>
</evidence>
<dbReference type="InterPro" id="IPR006842">
    <property type="entry name" value="Transposase_31"/>
</dbReference>
<dbReference type="Proteomes" id="UP000198748">
    <property type="component" value="Unassembled WGS sequence"/>
</dbReference>
<dbReference type="STRING" id="659014.SAMN04487996_103365"/>
<accession>A0A1G7A7M8</accession>
<dbReference type="OrthoDB" id="932587at2"/>
<reference evidence="3" key="1">
    <citation type="submission" date="2016-10" db="EMBL/GenBank/DDBJ databases">
        <authorList>
            <person name="Varghese N."/>
            <person name="Submissions S."/>
        </authorList>
    </citation>
    <scope>NUCLEOTIDE SEQUENCE [LARGE SCALE GENOMIC DNA]</scope>
    <source>
        <strain evidence="3">DSM 25329</strain>
    </source>
</reference>
<feature type="domain" description="Transposase (putative) YhgA-like" evidence="1">
    <location>
        <begin position="33"/>
        <end position="226"/>
    </location>
</feature>
<keyword evidence="3" id="KW-1185">Reference proteome</keyword>
<dbReference type="EMBL" id="FNAN01000003">
    <property type="protein sequence ID" value="SDE10812.1"/>
    <property type="molecule type" value="Genomic_DNA"/>
</dbReference>
<dbReference type="Pfam" id="PF04754">
    <property type="entry name" value="Transposase_31"/>
    <property type="match status" value="1"/>
</dbReference>
<dbReference type="AlphaFoldDB" id="A0A1G7A7M8"/>
<evidence type="ECO:0000259" key="1">
    <source>
        <dbReference type="Pfam" id="PF04754"/>
    </source>
</evidence>
<dbReference type="PANTHER" id="PTHR34611">
    <property type="match status" value="1"/>
</dbReference>
<dbReference type="GO" id="GO:1990238">
    <property type="term" value="F:double-stranded DNA endonuclease activity"/>
    <property type="evidence" value="ECO:0007669"/>
    <property type="project" value="TreeGrafter"/>
</dbReference>
<dbReference type="InterPro" id="IPR051699">
    <property type="entry name" value="Rpn/YhgA-like_nuclease"/>
</dbReference>
<protein>
    <recommendedName>
        <fullName evidence="1">Transposase (putative) YhgA-like domain-containing protein</fullName>
    </recommendedName>
</protein>
<evidence type="ECO:0000313" key="3">
    <source>
        <dbReference type="Proteomes" id="UP000198748"/>
    </source>
</evidence>
<organism evidence="2 3">
    <name type="scientific">Dyadobacter soli</name>
    <dbReference type="NCBI Taxonomy" id="659014"/>
    <lineage>
        <taxon>Bacteria</taxon>
        <taxon>Pseudomonadati</taxon>
        <taxon>Bacteroidota</taxon>
        <taxon>Cytophagia</taxon>
        <taxon>Cytophagales</taxon>
        <taxon>Spirosomataceae</taxon>
        <taxon>Dyadobacter</taxon>
    </lineage>
</organism>
<proteinExistence type="predicted"/>
<dbReference type="PANTHER" id="PTHR34611:SF2">
    <property type="entry name" value="INACTIVE RECOMBINATION-PROMOTING NUCLEASE-LIKE PROTEIN RPNE-RELATED"/>
    <property type="match status" value="1"/>
</dbReference>
<dbReference type="GO" id="GO:0006310">
    <property type="term" value="P:DNA recombination"/>
    <property type="evidence" value="ECO:0007669"/>
    <property type="project" value="TreeGrafter"/>
</dbReference>